<name>A0ABW7F6V4_9BURK</name>
<protein>
    <submittedName>
        <fullName evidence="1">Uncharacterized protein</fullName>
    </submittedName>
</protein>
<reference evidence="1 2" key="1">
    <citation type="submission" date="2024-08" db="EMBL/GenBank/DDBJ databases">
        <authorList>
            <person name="Lu H."/>
        </authorList>
    </citation>
    <scope>NUCLEOTIDE SEQUENCE [LARGE SCALE GENOMIC DNA]</scope>
    <source>
        <strain evidence="1 2">LYH14W</strain>
    </source>
</reference>
<comment type="caution">
    <text evidence="1">The sequence shown here is derived from an EMBL/GenBank/DDBJ whole genome shotgun (WGS) entry which is preliminary data.</text>
</comment>
<accession>A0ABW7F6V4</accession>
<gene>
    <name evidence="1" type="ORF">ACG00Y_20105</name>
</gene>
<sequence>MSLQVDVGRHVKAKAGASGVPPDSQSTLDVTLGDKYMRIESSGTAIVYDFASRKRFVIDSRTNTRVDYSLYDTVGFRAYELRNRNMLGGALSASKVADAAMAQVDNEHNLAVQDKPSTPLQVKTEGADEVFYAGPNVMFRRGVRLMSASPAEARMFAQLIRYTFGGHPQILSALAQANSIPQKLSLVTYDVAGTTTHSLVVRNVNSTHVRNVDVSALPMRPASGSDNPVDQALDRAAALTPDELSSARQRSKDELETALREGRGLDAFLGIVEWTLMTGEAATPLNADQQRQIQANDAVRRLTVALRAKSKDDVAKAIVDIADIGQNATAKAHVLRIFEANNRAMLGDRHAAQRLFVDVLKSNPFIAGVYKDLGDSMFVEYDMPRAWRCWDIGRKMAPGFANFQAVNQLERSLAAQFPEFF</sequence>
<dbReference type="EMBL" id="JBIGHV010000007">
    <property type="protein sequence ID" value="MFG6432236.1"/>
    <property type="molecule type" value="Genomic_DNA"/>
</dbReference>
<proteinExistence type="predicted"/>
<evidence type="ECO:0000313" key="2">
    <source>
        <dbReference type="Proteomes" id="UP001606210"/>
    </source>
</evidence>
<dbReference type="RefSeq" id="WP_394481921.1">
    <property type="nucleotide sequence ID" value="NZ_JBIGHV010000007.1"/>
</dbReference>
<dbReference type="Proteomes" id="UP001606210">
    <property type="component" value="Unassembled WGS sequence"/>
</dbReference>
<evidence type="ECO:0000313" key="1">
    <source>
        <dbReference type="EMBL" id="MFG6432236.1"/>
    </source>
</evidence>
<keyword evidence="2" id="KW-1185">Reference proteome</keyword>
<organism evidence="1 2">
    <name type="scientific">Pelomonas parva</name>
    <dbReference type="NCBI Taxonomy" id="3299032"/>
    <lineage>
        <taxon>Bacteria</taxon>
        <taxon>Pseudomonadati</taxon>
        <taxon>Pseudomonadota</taxon>
        <taxon>Betaproteobacteria</taxon>
        <taxon>Burkholderiales</taxon>
        <taxon>Sphaerotilaceae</taxon>
        <taxon>Roseateles</taxon>
    </lineage>
</organism>